<evidence type="ECO:0000259" key="7">
    <source>
        <dbReference type="PROSITE" id="PS51900"/>
    </source>
</evidence>
<comment type="similarity">
    <text evidence="1">Belongs to the 'phage' integrase family.</text>
</comment>
<evidence type="ECO:0000259" key="6">
    <source>
        <dbReference type="PROSITE" id="PS51898"/>
    </source>
</evidence>
<feature type="domain" description="Core-binding (CB)" evidence="7">
    <location>
        <begin position="16"/>
        <end position="96"/>
    </location>
</feature>
<dbReference type="Gene3D" id="1.10.150.130">
    <property type="match status" value="1"/>
</dbReference>
<dbReference type="PROSITE" id="PS51900">
    <property type="entry name" value="CB"/>
    <property type="match status" value="1"/>
</dbReference>
<evidence type="ECO:0000313" key="9">
    <source>
        <dbReference type="Proteomes" id="UP001139319"/>
    </source>
</evidence>
<reference evidence="8" key="1">
    <citation type="submission" date="2022-05" db="EMBL/GenBank/DDBJ databases">
        <authorList>
            <person name="Sun H.-N."/>
        </authorList>
    </citation>
    <scope>NUCLEOTIDE SEQUENCE</scope>
    <source>
        <strain evidence="8">HB14</strain>
    </source>
</reference>
<evidence type="ECO:0000256" key="4">
    <source>
        <dbReference type="ARBA" id="ARBA00023172"/>
    </source>
</evidence>
<keyword evidence="4" id="KW-0233">DNA recombination</keyword>
<dbReference type="Gene3D" id="1.10.443.10">
    <property type="entry name" value="Intergrase catalytic core"/>
    <property type="match status" value="1"/>
</dbReference>
<dbReference type="InterPro" id="IPR002104">
    <property type="entry name" value="Integrase_catalytic"/>
</dbReference>
<dbReference type="Pfam" id="PF13495">
    <property type="entry name" value="Phage_int_SAM_4"/>
    <property type="match status" value="1"/>
</dbReference>
<evidence type="ECO:0000256" key="3">
    <source>
        <dbReference type="ARBA" id="ARBA00023125"/>
    </source>
</evidence>
<evidence type="ECO:0000313" key="8">
    <source>
        <dbReference type="EMBL" id="MCP8900378.1"/>
    </source>
</evidence>
<sequence>MDEPTDVPVYVPAKPVRFVDQLRAFIRFRQLSYQTEKTYIHWILNYIRFHRRAHPLDMNESHVEEWLTHLANSRHNSVGTQKVALNAVVFLYRQFLRRPLKNLDFQNAKVNQRIPTVLSTAEAKQLIGASSQPYRLMFALMYGSGLRQAECLSLRLLDIDIDNQILTVRHGKGRKDRTTVLPESLIHDIRQQAKLVATVHERDLDSGLGEVFLPDALARKYPSAASQTKWQYLFPSSKPGACPRTGVVRRHHLHATAVTKHLRKCLRTTGIAKHVTCHTFRHSFATRLLEQGYDLRTIQSLLGHTDLKTTEIYTHVVKSGKLGVISPFDAVREDFACYA</sequence>
<evidence type="ECO:0000256" key="5">
    <source>
        <dbReference type="PROSITE-ProRule" id="PRU01248"/>
    </source>
</evidence>
<comment type="caution">
    <text evidence="8">The sequence shown here is derived from an EMBL/GenBank/DDBJ whole genome shotgun (WGS) entry which is preliminary data.</text>
</comment>
<keyword evidence="9" id="KW-1185">Reference proteome</keyword>
<dbReference type="PANTHER" id="PTHR30349:SF64">
    <property type="entry name" value="PROPHAGE INTEGRASE INTD-RELATED"/>
    <property type="match status" value="1"/>
</dbReference>
<dbReference type="InterPro" id="IPR013762">
    <property type="entry name" value="Integrase-like_cat_sf"/>
</dbReference>
<protein>
    <submittedName>
        <fullName evidence="8">Integron integrase</fullName>
    </submittedName>
</protein>
<evidence type="ECO:0000256" key="2">
    <source>
        <dbReference type="ARBA" id="ARBA00022908"/>
    </source>
</evidence>
<dbReference type="InterPro" id="IPR011946">
    <property type="entry name" value="Integrase_integron-type"/>
</dbReference>
<dbReference type="Pfam" id="PF00589">
    <property type="entry name" value="Phage_integrase"/>
    <property type="match status" value="1"/>
</dbReference>
<dbReference type="GO" id="GO:0006310">
    <property type="term" value="P:DNA recombination"/>
    <property type="evidence" value="ECO:0007669"/>
    <property type="project" value="UniProtKB-KW"/>
</dbReference>
<dbReference type="EMBL" id="JAMFTH010000005">
    <property type="protein sequence ID" value="MCP8900378.1"/>
    <property type="molecule type" value="Genomic_DNA"/>
</dbReference>
<dbReference type="PANTHER" id="PTHR30349">
    <property type="entry name" value="PHAGE INTEGRASE-RELATED"/>
    <property type="match status" value="1"/>
</dbReference>
<dbReference type="Proteomes" id="UP001139319">
    <property type="component" value="Unassembled WGS sequence"/>
</dbReference>
<dbReference type="RefSeq" id="WP_253968671.1">
    <property type="nucleotide sequence ID" value="NZ_JAMFTH010000005.1"/>
</dbReference>
<dbReference type="GO" id="GO:0003677">
    <property type="term" value="F:DNA binding"/>
    <property type="evidence" value="ECO:0007669"/>
    <property type="project" value="UniProtKB-UniRule"/>
</dbReference>
<dbReference type="AlphaFoldDB" id="A0A9X2HXU8"/>
<dbReference type="InterPro" id="IPR010998">
    <property type="entry name" value="Integrase_recombinase_N"/>
</dbReference>
<dbReference type="InterPro" id="IPR011010">
    <property type="entry name" value="DNA_brk_join_enz"/>
</dbReference>
<name>A0A9X2HXU8_9GAMM</name>
<feature type="domain" description="Tyr recombinase" evidence="6">
    <location>
        <begin position="113"/>
        <end position="326"/>
    </location>
</feature>
<gene>
    <name evidence="8" type="ORF">M6D89_13820</name>
</gene>
<evidence type="ECO:0000256" key="1">
    <source>
        <dbReference type="ARBA" id="ARBA00008857"/>
    </source>
</evidence>
<keyword evidence="2" id="KW-0229">DNA integration</keyword>
<dbReference type="GO" id="GO:0015074">
    <property type="term" value="P:DNA integration"/>
    <property type="evidence" value="ECO:0007669"/>
    <property type="project" value="UniProtKB-KW"/>
</dbReference>
<dbReference type="NCBIfam" id="TIGR02249">
    <property type="entry name" value="integrase_gron"/>
    <property type="match status" value="1"/>
</dbReference>
<reference evidence="8" key="2">
    <citation type="submission" date="2023-01" db="EMBL/GenBank/DDBJ databases">
        <title>Gilvimarinus xylanilyticus HB14 isolated from Caulerpa lentillifera aquaculture base in Hainan, China.</title>
        <authorList>
            <person name="Zhang Y.-J."/>
        </authorList>
    </citation>
    <scope>NUCLEOTIDE SEQUENCE</scope>
    <source>
        <strain evidence="8">HB14</strain>
    </source>
</reference>
<dbReference type="SUPFAM" id="SSF56349">
    <property type="entry name" value="DNA breaking-rejoining enzymes"/>
    <property type="match status" value="1"/>
</dbReference>
<keyword evidence="3 5" id="KW-0238">DNA-binding</keyword>
<proteinExistence type="inferred from homology"/>
<dbReference type="InterPro" id="IPR004107">
    <property type="entry name" value="Integrase_SAM-like_N"/>
</dbReference>
<organism evidence="8 9">
    <name type="scientific">Gilvimarinus xylanilyticus</name>
    <dbReference type="NCBI Taxonomy" id="2944139"/>
    <lineage>
        <taxon>Bacteria</taxon>
        <taxon>Pseudomonadati</taxon>
        <taxon>Pseudomonadota</taxon>
        <taxon>Gammaproteobacteria</taxon>
        <taxon>Cellvibrionales</taxon>
        <taxon>Cellvibrionaceae</taxon>
        <taxon>Gilvimarinus</taxon>
    </lineage>
</organism>
<dbReference type="InterPro" id="IPR044068">
    <property type="entry name" value="CB"/>
</dbReference>
<accession>A0A9X2HXU8</accession>
<dbReference type="PROSITE" id="PS51898">
    <property type="entry name" value="TYR_RECOMBINASE"/>
    <property type="match status" value="1"/>
</dbReference>
<dbReference type="InterPro" id="IPR050090">
    <property type="entry name" value="Tyrosine_recombinase_XerCD"/>
</dbReference>